<dbReference type="RefSeq" id="WP_149836247.1">
    <property type="nucleotide sequence ID" value="NZ_VUOC01000001.1"/>
</dbReference>
<feature type="chain" id="PRO_5022980740" evidence="1">
    <location>
        <begin position="20"/>
        <end position="232"/>
    </location>
</feature>
<dbReference type="Pfam" id="PF13568">
    <property type="entry name" value="OMP_b-brl_2"/>
    <property type="match status" value="1"/>
</dbReference>
<keyword evidence="4" id="KW-1185">Reference proteome</keyword>
<dbReference type="InterPro" id="IPR025665">
    <property type="entry name" value="Beta-barrel_OMP_2"/>
</dbReference>
<comment type="caution">
    <text evidence="3">The sequence shown here is derived from an EMBL/GenBank/DDBJ whole genome shotgun (WGS) entry which is preliminary data.</text>
</comment>
<sequence>MKKIFFALGLMVCSLSVFAQQGAMDKAMNSVSRSRDFLVVSLSYDGWASRPDSVSTGLNRGFSVAFMYDFPIKKTNLSLAAGLGVSTSGIFLKDHVLNMAETGNPAPKFTEDQTPSKYKIATTYLEVPLELRWRSVPDNANKGFKAAIGLKLGTLMNAHSKERNSIDGVKNTEKIANKRFFNSWRYAATARIGMGNIALFGSYNLNPLFKDTGGNNLVDIRPYSIGIAFSGL</sequence>
<evidence type="ECO:0000259" key="2">
    <source>
        <dbReference type="Pfam" id="PF13568"/>
    </source>
</evidence>
<accession>A0A5B2VZG8</accession>
<evidence type="ECO:0000256" key="1">
    <source>
        <dbReference type="SAM" id="SignalP"/>
    </source>
</evidence>
<reference evidence="3 4" key="1">
    <citation type="submission" date="2019-09" db="EMBL/GenBank/DDBJ databases">
        <title>Chitinophaga ginsengihumi sp. nov., isolated from soil of ginseng rhizosphere.</title>
        <authorList>
            <person name="Lee J."/>
        </authorList>
    </citation>
    <scope>NUCLEOTIDE SEQUENCE [LARGE SCALE GENOMIC DNA]</scope>
    <source>
        <strain evidence="3 4">BN140078</strain>
    </source>
</reference>
<reference evidence="3 4" key="2">
    <citation type="submission" date="2019-09" db="EMBL/GenBank/DDBJ databases">
        <authorList>
            <person name="Jin C."/>
        </authorList>
    </citation>
    <scope>NUCLEOTIDE SEQUENCE [LARGE SCALE GENOMIC DNA]</scope>
    <source>
        <strain evidence="3 4">BN140078</strain>
    </source>
</reference>
<evidence type="ECO:0000313" key="4">
    <source>
        <dbReference type="Proteomes" id="UP000324611"/>
    </source>
</evidence>
<feature type="domain" description="Outer membrane protein beta-barrel" evidence="2">
    <location>
        <begin position="56"/>
        <end position="205"/>
    </location>
</feature>
<evidence type="ECO:0000313" key="3">
    <source>
        <dbReference type="EMBL" id="KAA2244851.1"/>
    </source>
</evidence>
<keyword evidence="1" id="KW-0732">Signal</keyword>
<organism evidence="3 4">
    <name type="scientific">Chitinophaga agrisoli</name>
    <dbReference type="NCBI Taxonomy" id="2607653"/>
    <lineage>
        <taxon>Bacteria</taxon>
        <taxon>Pseudomonadati</taxon>
        <taxon>Bacteroidota</taxon>
        <taxon>Chitinophagia</taxon>
        <taxon>Chitinophagales</taxon>
        <taxon>Chitinophagaceae</taxon>
        <taxon>Chitinophaga</taxon>
    </lineage>
</organism>
<dbReference type="Proteomes" id="UP000324611">
    <property type="component" value="Unassembled WGS sequence"/>
</dbReference>
<feature type="signal peptide" evidence="1">
    <location>
        <begin position="1"/>
        <end position="19"/>
    </location>
</feature>
<proteinExistence type="predicted"/>
<dbReference type="EMBL" id="VUOC01000001">
    <property type="protein sequence ID" value="KAA2244851.1"/>
    <property type="molecule type" value="Genomic_DNA"/>
</dbReference>
<gene>
    <name evidence="3" type="ORF">F0L74_02490</name>
</gene>
<dbReference type="AlphaFoldDB" id="A0A5B2VZG8"/>
<protein>
    <submittedName>
        <fullName evidence="3">PorT family protein</fullName>
    </submittedName>
</protein>
<name>A0A5B2VZG8_9BACT</name>